<dbReference type="EMBL" id="JAAAIM010001773">
    <property type="protein sequence ID" value="KAG0275951.1"/>
    <property type="molecule type" value="Genomic_DNA"/>
</dbReference>
<feature type="non-terminal residue" evidence="1">
    <location>
        <position position="1"/>
    </location>
</feature>
<keyword evidence="2" id="KW-1185">Reference proteome</keyword>
<evidence type="ECO:0000313" key="2">
    <source>
        <dbReference type="Proteomes" id="UP001194696"/>
    </source>
</evidence>
<evidence type="ECO:0000313" key="1">
    <source>
        <dbReference type="EMBL" id="KAG0275951.1"/>
    </source>
</evidence>
<reference evidence="1 2" key="1">
    <citation type="journal article" date="2020" name="Fungal Divers.">
        <title>Resolving the Mortierellaceae phylogeny through synthesis of multi-gene phylogenetics and phylogenomics.</title>
        <authorList>
            <person name="Vandepol N."/>
            <person name="Liber J."/>
            <person name="Desiro A."/>
            <person name="Na H."/>
            <person name="Kennedy M."/>
            <person name="Barry K."/>
            <person name="Grigoriev I.V."/>
            <person name="Miller A.N."/>
            <person name="O'Donnell K."/>
            <person name="Stajich J.E."/>
            <person name="Bonito G."/>
        </authorList>
    </citation>
    <scope>NUCLEOTIDE SEQUENCE [LARGE SCALE GENOMIC DNA]</scope>
    <source>
        <strain evidence="1 2">AD045</strain>
    </source>
</reference>
<protein>
    <submittedName>
        <fullName evidence="1">Uncharacterized protein</fullName>
    </submittedName>
</protein>
<comment type="caution">
    <text evidence="1">The sequence shown here is derived from an EMBL/GenBank/DDBJ whole genome shotgun (WGS) entry which is preliminary data.</text>
</comment>
<name>A0ABQ7JJ19_9FUNG</name>
<organism evidence="1 2">
    <name type="scientific">Linnemannia gamsii</name>
    <dbReference type="NCBI Taxonomy" id="64522"/>
    <lineage>
        <taxon>Eukaryota</taxon>
        <taxon>Fungi</taxon>
        <taxon>Fungi incertae sedis</taxon>
        <taxon>Mucoromycota</taxon>
        <taxon>Mortierellomycotina</taxon>
        <taxon>Mortierellomycetes</taxon>
        <taxon>Mortierellales</taxon>
        <taxon>Mortierellaceae</taxon>
        <taxon>Linnemannia</taxon>
    </lineage>
</organism>
<gene>
    <name evidence="1" type="ORF">BGZ96_003549</name>
</gene>
<accession>A0ABQ7JJ19</accession>
<sequence length="82" mass="9250">PTQLEDSGYQKLGSEGNWEAPIPDRCVNIGSPSKMFEIAGLYLRYDSVCDNPDDAKWETKEYPKDFGTRIGGRSRCLFSVQD</sequence>
<dbReference type="Proteomes" id="UP001194696">
    <property type="component" value="Unassembled WGS sequence"/>
</dbReference>
<proteinExistence type="predicted"/>